<feature type="compositionally biased region" description="Polar residues" evidence="1">
    <location>
        <begin position="231"/>
        <end position="241"/>
    </location>
</feature>
<proteinExistence type="predicted"/>
<dbReference type="PANTHER" id="PTHR20930">
    <property type="entry name" value="OVARIAN CARCINOMA ANTIGEN CA125-RELATED"/>
    <property type="match status" value="1"/>
</dbReference>
<dbReference type="AlphaFoldDB" id="A0AAV4FW44"/>
<dbReference type="Pfam" id="PF16158">
    <property type="entry name" value="N_BRCA1_IG"/>
    <property type="match status" value="1"/>
</dbReference>
<feature type="compositionally biased region" description="Polar residues" evidence="1">
    <location>
        <begin position="201"/>
        <end position="224"/>
    </location>
</feature>
<organism evidence="3 4">
    <name type="scientific">Elysia marginata</name>
    <dbReference type="NCBI Taxonomy" id="1093978"/>
    <lineage>
        <taxon>Eukaryota</taxon>
        <taxon>Metazoa</taxon>
        <taxon>Spiralia</taxon>
        <taxon>Lophotrochozoa</taxon>
        <taxon>Mollusca</taxon>
        <taxon>Gastropoda</taxon>
        <taxon>Heterobranchia</taxon>
        <taxon>Euthyneura</taxon>
        <taxon>Panpulmonata</taxon>
        <taxon>Sacoglossa</taxon>
        <taxon>Placobranchoidea</taxon>
        <taxon>Plakobranchidae</taxon>
        <taxon>Elysia</taxon>
    </lineage>
</organism>
<dbReference type="EMBL" id="BMAT01008079">
    <property type="protein sequence ID" value="GFR77477.1"/>
    <property type="molecule type" value="Genomic_DNA"/>
</dbReference>
<dbReference type="Gene3D" id="1.10.8.10">
    <property type="entry name" value="DNA helicase RuvA subunit, C-terminal domain"/>
    <property type="match status" value="1"/>
</dbReference>
<dbReference type="InterPro" id="IPR009060">
    <property type="entry name" value="UBA-like_sf"/>
</dbReference>
<dbReference type="CDD" id="cd14947">
    <property type="entry name" value="NBR1_like"/>
    <property type="match status" value="1"/>
</dbReference>
<name>A0AAV4FW44_9GAST</name>
<dbReference type="GO" id="GO:0016236">
    <property type="term" value="P:macroautophagy"/>
    <property type="evidence" value="ECO:0007669"/>
    <property type="project" value="TreeGrafter"/>
</dbReference>
<dbReference type="Gene3D" id="2.60.40.10">
    <property type="entry name" value="Immunoglobulins"/>
    <property type="match status" value="1"/>
</dbReference>
<dbReference type="InterPro" id="IPR032350">
    <property type="entry name" value="Nbr1_FW"/>
</dbReference>
<dbReference type="InterPro" id="IPR039517">
    <property type="entry name" value="C6orf106_UBA-like"/>
</dbReference>
<feature type="region of interest" description="Disordered" evidence="1">
    <location>
        <begin position="197"/>
        <end position="255"/>
    </location>
</feature>
<dbReference type="GO" id="GO:0043130">
    <property type="term" value="F:ubiquitin binding"/>
    <property type="evidence" value="ECO:0007669"/>
    <property type="project" value="TreeGrafter"/>
</dbReference>
<evidence type="ECO:0000313" key="3">
    <source>
        <dbReference type="EMBL" id="GFR77477.1"/>
    </source>
</evidence>
<dbReference type="CDD" id="cd14349">
    <property type="entry name" value="UBA_CF106"/>
    <property type="match status" value="1"/>
</dbReference>
<dbReference type="PANTHER" id="PTHR20930:SF0">
    <property type="entry name" value="PROTEIN ILRUN"/>
    <property type="match status" value="1"/>
</dbReference>
<evidence type="ECO:0000256" key="1">
    <source>
        <dbReference type="SAM" id="MobiDB-lite"/>
    </source>
</evidence>
<feature type="domain" description="Nbr1 FW" evidence="2">
    <location>
        <begin position="83"/>
        <end position="180"/>
    </location>
</feature>
<accession>A0AAV4FW44</accession>
<gene>
    <name evidence="3" type="ORF">ElyMa_003969500</name>
</gene>
<evidence type="ECO:0000313" key="4">
    <source>
        <dbReference type="Proteomes" id="UP000762676"/>
    </source>
</evidence>
<evidence type="ECO:0000259" key="2">
    <source>
        <dbReference type="Pfam" id="PF16158"/>
    </source>
</evidence>
<comment type="caution">
    <text evidence="3">The sequence shown here is derived from an EMBL/GenBank/DDBJ whole genome shotgun (WGS) entry which is preliminary data.</text>
</comment>
<dbReference type="InterPro" id="IPR013783">
    <property type="entry name" value="Ig-like_fold"/>
</dbReference>
<dbReference type="Pfam" id="PF14555">
    <property type="entry name" value="UBA_4"/>
    <property type="match status" value="1"/>
</dbReference>
<dbReference type="Proteomes" id="UP000762676">
    <property type="component" value="Unassembled WGS sequence"/>
</dbReference>
<dbReference type="GO" id="GO:0000407">
    <property type="term" value="C:phagophore assembly site"/>
    <property type="evidence" value="ECO:0007669"/>
    <property type="project" value="TreeGrafter"/>
</dbReference>
<keyword evidence="4" id="KW-1185">Reference proteome</keyword>
<reference evidence="3 4" key="1">
    <citation type="journal article" date="2021" name="Elife">
        <title>Chloroplast acquisition without the gene transfer in kleptoplastic sea slugs, Plakobranchus ocellatus.</title>
        <authorList>
            <person name="Maeda T."/>
            <person name="Takahashi S."/>
            <person name="Yoshida T."/>
            <person name="Shimamura S."/>
            <person name="Takaki Y."/>
            <person name="Nagai Y."/>
            <person name="Toyoda A."/>
            <person name="Suzuki Y."/>
            <person name="Arimoto A."/>
            <person name="Ishii H."/>
            <person name="Satoh N."/>
            <person name="Nishiyama T."/>
            <person name="Hasebe M."/>
            <person name="Maruyama T."/>
            <person name="Minagawa J."/>
            <person name="Obokata J."/>
            <person name="Shigenobu S."/>
        </authorList>
    </citation>
    <scope>NUCLEOTIDE SEQUENCE [LARGE SCALE GENOMIC DNA]</scope>
</reference>
<sequence length="255" mass="28123">MDVDVDNEFDGELLNQFRTLGTTDRDVLIAEFQAVLGNTLNAESCAFFLDMNDWNLQNALCSYYDLEQPVAILPSMRVLDDITTGNGEAVAPNTTFVKAWRIKNCGSERWPPGCQLRHHSGDNMSTVERRMVPALGPGESADISVEMRSPAAPGNYHSIWRIFTPSGTLFGDALQWSIDVTEGGLLGITQQLARIDGGGISSDTSAIRTTNQQNRHQEMSTETGQQQQQQHFSHTFDNQHAATVPASVEEDTEMS</sequence>
<protein>
    <submittedName>
        <fullName evidence="3">Next to BRCA1 gene 1 protein</fullName>
    </submittedName>
</protein>
<dbReference type="SUPFAM" id="SSF46934">
    <property type="entry name" value="UBA-like"/>
    <property type="match status" value="1"/>
</dbReference>